<organism evidence="1 2">
    <name type="scientific">Pseudomyxococcus hansupus</name>
    <dbReference type="NCBI Taxonomy" id="1297742"/>
    <lineage>
        <taxon>Bacteria</taxon>
        <taxon>Pseudomonadati</taxon>
        <taxon>Myxococcota</taxon>
        <taxon>Myxococcia</taxon>
        <taxon>Myxococcales</taxon>
        <taxon>Cystobacterineae</taxon>
        <taxon>Myxococcaceae</taxon>
        <taxon>Pseudomyxococcus</taxon>
    </lineage>
</organism>
<evidence type="ECO:0000313" key="1">
    <source>
        <dbReference type="EMBL" id="AKQ64579.1"/>
    </source>
</evidence>
<accession>A0A0H4WP98</accession>
<dbReference type="RefSeq" id="WP_002634711.1">
    <property type="nucleotide sequence ID" value="NZ_CP012109.1"/>
</dbReference>
<dbReference type="Proteomes" id="UP000009026">
    <property type="component" value="Chromosome"/>
</dbReference>
<gene>
    <name evidence="1" type="ORF">A176_001491</name>
</gene>
<proteinExistence type="predicted"/>
<dbReference type="KEGG" id="mym:A176_001491"/>
<dbReference type="AlphaFoldDB" id="A0A0H4WP98"/>
<name>A0A0H4WP98_9BACT</name>
<protein>
    <submittedName>
        <fullName evidence="1">Uncharacterized protein</fullName>
    </submittedName>
</protein>
<evidence type="ECO:0000313" key="2">
    <source>
        <dbReference type="Proteomes" id="UP000009026"/>
    </source>
</evidence>
<reference evidence="1 2" key="1">
    <citation type="journal article" date="2016" name="PLoS ONE">
        <title>Complete Genome Sequence and Comparative Genomics of a Novel Myxobacterium Myxococcus hansupus.</title>
        <authorList>
            <person name="Sharma G."/>
            <person name="Narwani T."/>
            <person name="Subramanian S."/>
        </authorList>
    </citation>
    <scope>NUCLEOTIDE SEQUENCE [LARGE SCALE GENOMIC DNA]</scope>
    <source>
        <strain evidence="2">mixupus</strain>
    </source>
</reference>
<dbReference type="STRING" id="1297742.A176_001491"/>
<dbReference type="PATRIC" id="fig|1297742.4.peg.1508"/>
<keyword evidence="2" id="KW-1185">Reference proteome</keyword>
<dbReference type="EMBL" id="CP012109">
    <property type="protein sequence ID" value="AKQ64579.1"/>
    <property type="molecule type" value="Genomic_DNA"/>
</dbReference>
<sequence>MNNGSQWLETVKDLVAEKDLLQEPSVTCGSSAERQWWPPYIVNDTTKKED</sequence>